<sequence>MNEIKKSCTSTDRTQNDWDSINWLKCEVAVQKLQARIVKAQ</sequence>
<comment type="caution">
    <text evidence="1">The sequence shown here is derived from an EMBL/GenBank/DDBJ whole genome shotgun (WGS) entry which is preliminary data.</text>
</comment>
<organism evidence="1">
    <name type="scientific">termite gut metagenome</name>
    <dbReference type="NCBI Taxonomy" id="433724"/>
    <lineage>
        <taxon>unclassified sequences</taxon>
        <taxon>metagenomes</taxon>
        <taxon>organismal metagenomes</taxon>
    </lineage>
</organism>
<reference evidence="1" key="1">
    <citation type="submission" date="2019-03" db="EMBL/GenBank/DDBJ databases">
        <title>Single cell metagenomics reveals metabolic interactions within the superorganism composed of flagellate Streblomastix strix and complex community of Bacteroidetes bacteria on its surface.</title>
        <authorList>
            <person name="Treitli S.C."/>
            <person name="Kolisko M."/>
            <person name="Husnik F."/>
            <person name="Keeling P."/>
            <person name="Hampl V."/>
        </authorList>
    </citation>
    <scope>NUCLEOTIDE SEQUENCE</scope>
    <source>
        <strain evidence="1">STM</strain>
    </source>
</reference>
<evidence type="ECO:0008006" key="2">
    <source>
        <dbReference type="Google" id="ProtNLM"/>
    </source>
</evidence>
<protein>
    <recommendedName>
        <fullName evidence="2">Reverse transcriptase N-terminal domain-containing protein</fullName>
    </recommendedName>
</protein>
<dbReference type="EMBL" id="SNRY01010092">
    <property type="protein sequence ID" value="KAA6306205.1"/>
    <property type="molecule type" value="Genomic_DNA"/>
</dbReference>
<proteinExistence type="predicted"/>
<accession>A0A5J4P9N4</accession>
<dbReference type="AlphaFoldDB" id="A0A5J4P9N4"/>
<evidence type="ECO:0000313" key="1">
    <source>
        <dbReference type="EMBL" id="KAA6306205.1"/>
    </source>
</evidence>
<feature type="non-terminal residue" evidence="1">
    <location>
        <position position="41"/>
    </location>
</feature>
<name>A0A5J4P9N4_9ZZZZ</name>
<gene>
    <name evidence="1" type="ORF">EZS27_042140</name>
</gene>